<dbReference type="PROSITE" id="PS50102">
    <property type="entry name" value="RRM"/>
    <property type="match status" value="5"/>
</dbReference>
<dbReference type="InterPro" id="IPR034423">
    <property type="entry name" value="RBM19_RRM5"/>
</dbReference>
<feature type="compositionally biased region" description="Basic and acidic residues" evidence="3">
    <location>
        <begin position="125"/>
        <end position="135"/>
    </location>
</feature>
<dbReference type="Pfam" id="PF00076">
    <property type="entry name" value="RRM_1"/>
    <property type="match status" value="5"/>
</dbReference>
<evidence type="ECO:0000256" key="2">
    <source>
        <dbReference type="PROSITE-ProRule" id="PRU00176"/>
    </source>
</evidence>
<keyword evidence="6" id="KW-1185">Reference proteome</keyword>
<dbReference type="FunFam" id="3.30.70.330:FF:000738">
    <property type="entry name" value="RNA-binding motif protein 19"/>
    <property type="match status" value="1"/>
</dbReference>
<dbReference type="InterPro" id="IPR000504">
    <property type="entry name" value="RRM_dom"/>
</dbReference>
<sequence>MSSRICVKGLPKHVGEQRLREHFSEKGEVTDAKVIRSKDGLSRQFGFVGFRTNEQAAAAIKYFNRTFMDTSRIIVEFAEPHGSGTLARPWSKYSEGSTANKKVKQKNGEVVDEPKADRKKRSKAKPADPAEEDPKLAEFLQLMQPRRAGTIWSNDDTTPAGSRPAARAANGKQPKAKAASRDPKDAAADGDADGDAGEEDDLYEDLTVNTQLREDGDGEDGTEDADGGEGDGAAAPKDAAVMDEGVSDLDYLRSRMKVRLSEEAEEPELREANQAERSEDEPASDADEDMSGEAGSEASIEETGRLFVRNLPFLATEADLSELFGEYGELAEVHLVLDKATRKSRGIAYVQYMEPADASAAHAALDGSIFQGRLVHIIPARKQPAAPDREDNEHDKAGDDGFKDKREAERRANAGNRSAWNTLFMRPDTVAEAVAAHYNITKSELLDRDAADLPVRMALGETHVIGLTKKALGDAGVSVEALEEAAGASGKASATKAIARSTTALLVKNLPYSATAGELQELFGKCGELTRLVLPPTRTLAVVEYREAGEARRAFKSLAYKRFHHVPIYLEWAPQGIFRADAPLAEPADAGKKPLAEDAAGDGGEVVDPALITGVAEVDDEAAESTTIYVKNLAFATDDKQLAKHFDTAVSATGGVMRNAKVQRKKGPDGKMLSLGFGFVECSSEASAKLVIKQLQGSLLDGHKLMLQLSMRKATAAAPEDSAAKAKAKAANKAGAAATTKLIVRNVAFEATRKDIAALFGPFGLIKSCRLPRKFDGTHRGFAFVDFATKQEARNAADAVAGTHLYGRRLVVEWANPDESLDELRLKTAAKFHEDEEDVAAPAAKRQKQAV</sequence>
<feature type="compositionally biased region" description="Basic and acidic residues" evidence="3">
    <location>
        <begin position="106"/>
        <end position="116"/>
    </location>
</feature>
<comment type="caution">
    <text evidence="5">The sequence shown here is derived from an EMBL/GenBank/DDBJ whole genome shotgun (WGS) entry which is preliminary data.</text>
</comment>
<dbReference type="Proteomes" id="UP001489004">
    <property type="component" value="Unassembled WGS sequence"/>
</dbReference>
<dbReference type="InterPro" id="IPR012677">
    <property type="entry name" value="Nucleotide-bd_a/b_plait_sf"/>
</dbReference>
<evidence type="ECO:0000313" key="5">
    <source>
        <dbReference type="EMBL" id="KAK9806736.1"/>
    </source>
</evidence>
<accession>A0AAW1PB66</accession>
<dbReference type="InterPro" id="IPR035979">
    <property type="entry name" value="RBD_domain_sf"/>
</dbReference>
<evidence type="ECO:0000256" key="3">
    <source>
        <dbReference type="SAM" id="MobiDB-lite"/>
    </source>
</evidence>
<feature type="region of interest" description="Disordered" evidence="3">
    <location>
        <begin position="258"/>
        <end position="301"/>
    </location>
</feature>
<dbReference type="AlphaFoldDB" id="A0AAW1PB66"/>
<reference evidence="5 6" key="1">
    <citation type="journal article" date="2024" name="Nat. Commun.">
        <title>Phylogenomics reveals the evolutionary origins of lichenization in chlorophyte algae.</title>
        <authorList>
            <person name="Puginier C."/>
            <person name="Libourel C."/>
            <person name="Otte J."/>
            <person name="Skaloud P."/>
            <person name="Haon M."/>
            <person name="Grisel S."/>
            <person name="Petersen M."/>
            <person name="Berrin J.G."/>
            <person name="Delaux P.M."/>
            <person name="Dal Grande F."/>
            <person name="Keller J."/>
        </authorList>
    </citation>
    <scope>NUCLEOTIDE SEQUENCE [LARGE SCALE GENOMIC DNA]</scope>
    <source>
        <strain evidence="5 6">SAG 2043</strain>
    </source>
</reference>
<dbReference type="SMART" id="SM00361">
    <property type="entry name" value="RRM_1"/>
    <property type="match status" value="1"/>
</dbReference>
<dbReference type="CDD" id="cd12320">
    <property type="entry name" value="RRM6_RBM19_RRM5_MRD1"/>
    <property type="match status" value="1"/>
</dbReference>
<feature type="domain" description="RRM" evidence="4">
    <location>
        <begin position="503"/>
        <end position="575"/>
    </location>
</feature>
<dbReference type="FunFam" id="3.30.70.330:FF:000442">
    <property type="entry name" value="Multiple RNA-binding domain-containing protein 1"/>
    <property type="match status" value="1"/>
</dbReference>
<proteinExistence type="predicted"/>
<feature type="region of interest" description="Disordered" evidence="3">
    <location>
        <begin position="149"/>
        <end position="244"/>
    </location>
</feature>
<dbReference type="PANTHER" id="PTHR10352">
    <property type="entry name" value="EUKARYOTIC TRANSLATION INITIATION FACTOR 3 SUBUNIT G"/>
    <property type="match status" value="1"/>
</dbReference>
<dbReference type="CDD" id="cd12318">
    <property type="entry name" value="RRM5_RBM19_like"/>
    <property type="match status" value="1"/>
</dbReference>
<feature type="region of interest" description="Disordered" evidence="3">
    <location>
        <begin position="84"/>
        <end position="135"/>
    </location>
</feature>
<feature type="compositionally biased region" description="Basic and acidic residues" evidence="3">
    <location>
        <begin position="387"/>
        <end position="412"/>
    </location>
</feature>
<dbReference type="GO" id="GO:0003723">
    <property type="term" value="F:RNA binding"/>
    <property type="evidence" value="ECO:0007669"/>
    <property type="project" value="UniProtKB-UniRule"/>
</dbReference>
<feature type="domain" description="RRM" evidence="4">
    <location>
        <begin position="304"/>
        <end position="382"/>
    </location>
</feature>
<evidence type="ECO:0000256" key="1">
    <source>
        <dbReference type="ARBA" id="ARBA00022884"/>
    </source>
</evidence>
<evidence type="ECO:0000313" key="6">
    <source>
        <dbReference type="Proteomes" id="UP001489004"/>
    </source>
</evidence>
<feature type="compositionally biased region" description="Acidic residues" evidence="3">
    <location>
        <begin position="278"/>
        <end position="291"/>
    </location>
</feature>
<feature type="compositionally biased region" description="Basic and acidic residues" evidence="3">
    <location>
        <begin position="259"/>
        <end position="277"/>
    </location>
</feature>
<feature type="compositionally biased region" description="Polar residues" evidence="3">
    <location>
        <begin position="151"/>
        <end position="160"/>
    </location>
</feature>
<dbReference type="CDD" id="cd12317">
    <property type="entry name" value="RRM4_RBM19_RRM3_MRD1"/>
    <property type="match status" value="1"/>
</dbReference>
<dbReference type="SMART" id="SM00360">
    <property type="entry name" value="RRM"/>
    <property type="match status" value="5"/>
</dbReference>
<dbReference type="Gene3D" id="3.30.70.330">
    <property type="match status" value="5"/>
</dbReference>
<protein>
    <recommendedName>
        <fullName evidence="4">RRM domain-containing protein</fullName>
    </recommendedName>
</protein>
<feature type="domain" description="RRM" evidence="4">
    <location>
        <begin position="626"/>
        <end position="712"/>
    </location>
</feature>
<feature type="domain" description="RRM" evidence="4">
    <location>
        <begin position="740"/>
        <end position="817"/>
    </location>
</feature>
<dbReference type="CDD" id="cd12565">
    <property type="entry name" value="RRM1_MRD1"/>
    <property type="match status" value="1"/>
</dbReference>
<dbReference type="InterPro" id="IPR003954">
    <property type="entry name" value="RRM_euk-type"/>
</dbReference>
<gene>
    <name evidence="5" type="ORF">WJX72_000950</name>
</gene>
<dbReference type="EMBL" id="JALJOR010000013">
    <property type="protein sequence ID" value="KAK9806736.1"/>
    <property type="molecule type" value="Genomic_DNA"/>
</dbReference>
<keyword evidence="1 2" id="KW-0694">RNA-binding</keyword>
<dbReference type="SUPFAM" id="SSF54928">
    <property type="entry name" value="RNA-binding domain, RBD"/>
    <property type="match status" value="5"/>
</dbReference>
<feature type="region of interest" description="Disordered" evidence="3">
    <location>
        <begin position="382"/>
        <end position="413"/>
    </location>
</feature>
<organism evidence="5 6">
    <name type="scientific">[Myrmecia] bisecta</name>
    <dbReference type="NCBI Taxonomy" id="41462"/>
    <lineage>
        <taxon>Eukaryota</taxon>
        <taxon>Viridiplantae</taxon>
        <taxon>Chlorophyta</taxon>
        <taxon>core chlorophytes</taxon>
        <taxon>Trebouxiophyceae</taxon>
        <taxon>Trebouxiales</taxon>
        <taxon>Trebouxiaceae</taxon>
        <taxon>Myrmecia</taxon>
    </lineage>
</organism>
<feature type="domain" description="RRM" evidence="4">
    <location>
        <begin position="3"/>
        <end position="80"/>
    </location>
</feature>
<evidence type="ECO:0000259" key="4">
    <source>
        <dbReference type="PROSITE" id="PS50102"/>
    </source>
</evidence>
<feature type="compositionally biased region" description="Acidic residues" evidence="3">
    <location>
        <begin position="216"/>
        <end position="229"/>
    </location>
</feature>
<name>A0AAW1PB66_9CHLO</name>
<feature type="compositionally biased region" description="Acidic residues" evidence="3">
    <location>
        <begin position="188"/>
        <end position="204"/>
    </location>
</feature>